<accession>A0A1Z5HXS0</accession>
<dbReference type="EMBL" id="BDGJ01000215">
    <property type="protein sequence ID" value="GAW94329.1"/>
    <property type="molecule type" value="Genomic_DNA"/>
</dbReference>
<proteinExistence type="predicted"/>
<feature type="non-terminal residue" evidence="1">
    <location>
        <position position="19"/>
    </location>
</feature>
<gene>
    <name evidence="1" type="ORF">KKC1_34380</name>
</gene>
<organism evidence="1 2">
    <name type="scientific">Calderihabitans maritimus</name>
    <dbReference type="NCBI Taxonomy" id="1246530"/>
    <lineage>
        <taxon>Bacteria</taxon>
        <taxon>Bacillati</taxon>
        <taxon>Bacillota</taxon>
        <taxon>Clostridia</taxon>
        <taxon>Neomoorellales</taxon>
        <taxon>Calderihabitantaceae</taxon>
        <taxon>Calderihabitans</taxon>
    </lineage>
</organism>
<protein>
    <submittedName>
        <fullName evidence="1">Uncharacterized protein</fullName>
    </submittedName>
</protein>
<evidence type="ECO:0000313" key="2">
    <source>
        <dbReference type="Proteomes" id="UP000197032"/>
    </source>
</evidence>
<comment type="caution">
    <text evidence="1">The sequence shown here is derived from an EMBL/GenBank/DDBJ whole genome shotgun (WGS) entry which is preliminary data.</text>
</comment>
<dbReference type="Proteomes" id="UP000197032">
    <property type="component" value="Unassembled WGS sequence"/>
</dbReference>
<evidence type="ECO:0000313" key="1">
    <source>
        <dbReference type="EMBL" id="GAW94329.1"/>
    </source>
</evidence>
<name>A0A1Z5HXS0_9FIRM</name>
<reference evidence="2" key="1">
    <citation type="journal article" date="2017" name="Appl. Environ. Microbiol.">
        <title>Genomic Analysis of Calderihabitans maritimus KKC1, a Thermophilic, Hydrogenogenic, Carboxydotrophic Bacterium Isolated from Marine Sediment.</title>
        <authorList>
            <person name="Omae K."/>
            <person name="Yoneda Y."/>
            <person name="Fukuyama Y."/>
            <person name="Yoshida T."/>
            <person name="Sako Y."/>
        </authorList>
    </citation>
    <scope>NUCLEOTIDE SEQUENCE [LARGE SCALE GENOMIC DNA]</scope>
    <source>
        <strain evidence="2">KKC1</strain>
    </source>
</reference>
<sequence length="19" mass="1942">MVTARANKSRSTARAPPAG</sequence>
<keyword evidence="2" id="KW-1185">Reference proteome</keyword>
<dbReference type="AlphaFoldDB" id="A0A1Z5HXS0"/>